<dbReference type="AlphaFoldDB" id="A0A5C4TBF8"/>
<reference evidence="4 5" key="1">
    <citation type="submission" date="2019-05" db="EMBL/GenBank/DDBJ databases">
        <title>We sequenced the genome of Paenibacillus hemerocallicola KCTC 33185 for further insight into its adaptation and study the phylogeny of Paenibacillus.</title>
        <authorList>
            <person name="Narsing Rao M.P."/>
        </authorList>
    </citation>
    <scope>NUCLEOTIDE SEQUENCE [LARGE SCALE GENOMIC DNA]</scope>
    <source>
        <strain evidence="4 5">KCTC 33185</strain>
    </source>
</reference>
<evidence type="ECO:0000313" key="4">
    <source>
        <dbReference type="EMBL" id="TNJ66242.1"/>
    </source>
</evidence>
<keyword evidence="5" id="KW-1185">Reference proteome</keyword>
<dbReference type="CDD" id="cd06464">
    <property type="entry name" value="ACD_sHsps-like"/>
    <property type="match status" value="1"/>
</dbReference>
<feature type="domain" description="SHSP" evidence="3">
    <location>
        <begin position="30"/>
        <end position="144"/>
    </location>
</feature>
<gene>
    <name evidence="4" type="ORF">FE784_11245</name>
</gene>
<protein>
    <submittedName>
        <fullName evidence="4">Hsp20/alpha crystallin family protein</fullName>
    </submittedName>
</protein>
<organism evidence="4 5">
    <name type="scientific">Paenibacillus hemerocallicola</name>
    <dbReference type="NCBI Taxonomy" id="1172614"/>
    <lineage>
        <taxon>Bacteria</taxon>
        <taxon>Bacillati</taxon>
        <taxon>Bacillota</taxon>
        <taxon>Bacilli</taxon>
        <taxon>Bacillales</taxon>
        <taxon>Paenibacillaceae</taxon>
        <taxon>Paenibacillus</taxon>
    </lineage>
</organism>
<dbReference type="Pfam" id="PF00011">
    <property type="entry name" value="HSP20"/>
    <property type="match status" value="1"/>
</dbReference>
<evidence type="ECO:0000256" key="2">
    <source>
        <dbReference type="RuleBase" id="RU003616"/>
    </source>
</evidence>
<comment type="caution">
    <text evidence="4">The sequence shown here is derived from an EMBL/GenBank/DDBJ whole genome shotgun (WGS) entry which is preliminary data.</text>
</comment>
<dbReference type="SUPFAM" id="SSF49764">
    <property type="entry name" value="HSP20-like chaperones"/>
    <property type="match status" value="1"/>
</dbReference>
<dbReference type="EMBL" id="VDCQ01000012">
    <property type="protein sequence ID" value="TNJ66242.1"/>
    <property type="molecule type" value="Genomic_DNA"/>
</dbReference>
<sequence>MSETPNSFWKKLKSQSDRTLGDQFWNDISGLIPSSQPRTDVYMTEDRLIVVIELPGCKAEETVKLSVHKNTFHVKGDIPYRYPVEEGQLLVSERFFGQFHRKIDLPRGISGEGMKARFRDGLLTVEFVRSKEPDSIINIAIDTSESEGGADPSPNDQSD</sequence>
<comment type="similarity">
    <text evidence="1 2">Belongs to the small heat shock protein (HSP20) family.</text>
</comment>
<dbReference type="RefSeq" id="WP_139602294.1">
    <property type="nucleotide sequence ID" value="NZ_VDCQ01000012.1"/>
</dbReference>
<evidence type="ECO:0000259" key="3">
    <source>
        <dbReference type="PROSITE" id="PS01031"/>
    </source>
</evidence>
<evidence type="ECO:0000256" key="1">
    <source>
        <dbReference type="PROSITE-ProRule" id="PRU00285"/>
    </source>
</evidence>
<accession>A0A5C4TBF8</accession>
<dbReference type="InterPro" id="IPR008978">
    <property type="entry name" value="HSP20-like_chaperone"/>
</dbReference>
<evidence type="ECO:0000313" key="5">
    <source>
        <dbReference type="Proteomes" id="UP000307943"/>
    </source>
</evidence>
<dbReference type="OrthoDB" id="1806521at2"/>
<name>A0A5C4TBF8_9BACL</name>
<dbReference type="Proteomes" id="UP000307943">
    <property type="component" value="Unassembled WGS sequence"/>
</dbReference>
<proteinExistence type="inferred from homology"/>
<dbReference type="PROSITE" id="PS01031">
    <property type="entry name" value="SHSP"/>
    <property type="match status" value="1"/>
</dbReference>
<dbReference type="InterPro" id="IPR002068">
    <property type="entry name" value="A-crystallin/Hsp20_dom"/>
</dbReference>
<dbReference type="Gene3D" id="2.60.40.790">
    <property type="match status" value="1"/>
</dbReference>